<feature type="domain" description="J" evidence="15">
    <location>
        <begin position="28"/>
        <end position="93"/>
    </location>
</feature>
<comment type="similarity">
    <text evidence="11 13">Belongs to the DnaJ family.</text>
</comment>
<gene>
    <name evidence="17" type="primary">dnaJ_1</name>
    <name evidence="13" type="synonym">dnaJ</name>
    <name evidence="17" type="ORF">NCTC10529_00195</name>
</gene>
<evidence type="ECO:0000256" key="2">
    <source>
        <dbReference type="ARBA" id="ARBA00011738"/>
    </source>
</evidence>
<dbReference type="GO" id="GO:0009408">
    <property type="term" value="P:response to heat"/>
    <property type="evidence" value="ECO:0007669"/>
    <property type="project" value="InterPro"/>
</dbReference>
<sequence length="403" mass="43850">MLLWHYIGWHSLFIFDFDKENQTMSKQDFYETLGVSQSASDDEIKKAYRKMAMKYHPDRNPDNKEAEDKFKEVQKAYDTLSDPQKRAAYDQYGHAAFEQAGAGGFGGGAGGFGGGFSGFGGDFGDIFSQMFGGGSARQPNYQGSDVQYGVEITLEEAASGVKKQITIPTHDECDVCHGSGAKVGTKATTCRTCGGSGTVHVRQAIFQIQQTCPTCHGSGKEIKEPCVKCHGSGRVKSSKTMEVNIPAGIDDGQRIRLTGEGEPGTHGAPAGDLYIHVSVREHKIFQRDPDAPTDLHCELPISFATAALGGEVEVPTLTGKVKLNIPEGTQNGKRLRVKGKGIKSVRSSLVGDLYCHVVVETPVNLTERQKELLVEFEKISTGLDISQTPRQKGFFDKLKDIFD</sequence>
<comment type="cofactor">
    <cofactor evidence="13">
        <name>Zn(2+)</name>
        <dbReference type="ChEBI" id="CHEBI:29105"/>
    </cofactor>
    <text evidence="13">Binds 2 Zn(2+) ions per monomer.</text>
</comment>
<feature type="zinc finger region" description="CR-type" evidence="14">
    <location>
        <begin position="160"/>
        <end position="238"/>
    </location>
</feature>
<dbReference type="Pfam" id="PF00226">
    <property type="entry name" value="DnaJ"/>
    <property type="match status" value="1"/>
</dbReference>
<dbReference type="PROSITE" id="PS50076">
    <property type="entry name" value="DNAJ_2"/>
    <property type="match status" value="1"/>
</dbReference>
<dbReference type="SUPFAM" id="SSF49493">
    <property type="entry name" value="HSP40/DnaJ peptide-binding domain"/>
    <property type="match status" value="2"/>
</dbReference>
<dbReference type="InterPro" id="IPR036869">
    <property type="entry name" value="J_dom_sf"/>
</dbReference>
<keyword evidence="9 13" id="KW-0346">Stress response</keyword>
<dbReference type="Pfam" id="PF01556">
    <property type="entry name" value="DnaJ_C"/>
    <property type="match status" value="1"/>
</dbReference>
<evidence type="ECO:0000256" key="14">
    <source>
        <dbReference type="PROSITE-ProRule" id="PRU00546"/>
    </source>
</evidence>
<keyword evidence="7 13" id="KW-0863">Zinc-finger</keyword>
<evidence type="ECO:0000256" key="1">
    <source>
        <dbReference type="ARBA" id="ARBA00004496"/>
    </source>
</evidence>
<comment type="subcellular location">
    <subcellularLocation>
        <location evidence="1 13">Cytoplasm</location>
    </subcellularLocation>
</comment>
<dbReference type="Proteomes" id="UP000248598">
    <property type="component" value="Chromosome 1"/>
</dbReference>
<keyword evidence="4 13" id="KW-0235">DNA replication</keyword>
<feature type="repeat" description="CXXCXGXG motif" evidence="13">
    <location>
        <begin position="190"/>
        <end position="197"/>
    </location>
</feature>
<dbReference type="EMBL" id="LS483426">
    <property type="protein sequence ID" value="SQH24046.1"/>
    <property type="molecule type" value="Genomic_DNA"/>
</dbReference>
<evidence type="ECO:0000259" key="16">
    <source>
        <dbReference type="PROSITE" id="PS51188"/>
    </source>
</evidence>
<dbReference type="InterPro" id="IPR008971">
    <property type="entry name" value="HSP40/DnaJ_pept-bd"/>
</dbReference>
<dbReference type="PRINTS" id="PR00625">
    <property type="entry name" value="JDOMAIN"/>
</dbReference>
<dbReference type="GO" id="GO:0005524">
    <property type="term" value="F:ATP binding"/>
    <property type="evidence" value="ECO:0007669"/>
    <property type="project" value="InterPro"/>
</dbReference>
<evidence type="ECO:0000313" key="17">
    <source>
        <dbReference type="EMBL" id="SQH24046.1"/>
    </source>
</evidence>
<dbReference type="FunFam" id="2.10.230.10:FF:000002">
    <property type="entry name" value="Molecular chaperone DnaJ"/>
    <property type="match status" value="1"/>
</dbReference>
<dbReference type="NCBIfam" id="NF008035">
    <property type="entry name" value="PRK10767.1"/>
    <property type="match status" value="1"/>
</dbReference>
<dbReference type="Gene3D" id="2.10.230.10">
    <property type="entry name" value="Heat shock protein DnaJ, cysteine-rich domain"/>
    <property type="match status" value="1"/>
</dbReference>
<dbReference type="InterPro" id="IPR001623">
    <property type="entry name" value="DnaJ_domain"/>
</dbReference>
<dbReference type="GO" id="GO:0042026">
    <property type="term" value="P:protein refolding"/>
    <property type="evidence" value="ECO:0007669"/>
    <property type="project" value="TreeGrafter"/>
</dbReference>
<evidence type="ECO:0000256" key="10">
    <source>
        <dbReference type="ARBA" id="ARBA00023186"/>
    </source>
</evidence>
<keyword evidence="6 13" id="KW-0677">Repeat</keyword>
<keyword evidence="3 13" id="KW-0963">Cytoplasm</keyword>
<feature type="repeat" description="CXXCXGXG motif" evidence="13">
    <location>
        <begin position="173"/>
        <end position="180"/>
    </location>
</feature>
<evidence type="ECO:0000256" key="7">
    <source>
        <dbReference type="ARBA" id="ARBA00022771"/>
    </source>
</evidence>
<dbReference type="InterPro" id="IPR002939">
    <property type="entry name" value="DnaJ_C"/>
</dbReference>
<dbReference type="InterPro" id="IPR012724">
    <property type="entry name" value="DnaJ"/>
</dbReference>
<dbReference type="GO" id="GO:0051082">
    <property type="term" value="F:unfolded protein binding"/>
    <property type="evidence" value="ECO:0007669"/>
    <property type="project" value="UniProtKB-UniRule"/>
</dbReference>
<evidence type="ECO:0000256" key="12">
    <source>
        <dbReference type="ARBA" id="ARBA00067609"/>
    </source>
</evidence>
<evidence type="ECO:0000256" key="13">
    <source>
        <dbReference type="HAMAP-Rule" id="MF_01152"/>
    </source>
</evidence>
<comment type="subunit">
    <text evidence="2 13">Homodimer.</text>
</comment>
<name>A0AAX2J0R3_KINKI</name>
<feature type="binding site" evidence="13">
    <location>
        <position position="215"/>
    </location>
    <ligand>
        <name>Zn(2+)</name>
        <dbReference type="ChEBI" id="CHEBI:29105"/>
        <label>2</label>
    </ligand>
</feature>
<keyword evidence="5 13" id="KW-0479">Metal-binding</keyword>
<dbReference type="CDD" id="cd10747">
    <property type="entry name" value="DnaJ_C"/>
    <property type="match status" value="1"/>
</dbReference>
<dbReference type="GO" id="GO:0006260">
    <property type="term" value="P:DNA replication"/>
    <property type="evidence" value="ECO:0007669"/>
    <property type="project" value="UniProtKB-KW"/>
</dbReference>
<dbReference type="AlphaFoldDB" id="A0AAX2J0R3"/>
<feature type="binding site" evidence="13">
    <location>
        <position position="193"/>
    </location>
    <ligand>
        <name>Zn(2+)</name>
        <dbReference type="ChEBI" id="CHEBI:29105"/>
        <label>2</label>
    </ligand>
</feature>
<feature type="binding site" evidence="13">
    <location>
        <position position="190"/>
    </location>
    <ligand>
        <name>Zn(2+)</name>
        <dbReference type="ChEBI" id="CHEBI:29105"/>
        <label>2</label>
    </ligand>
</feature>
<dbReference type="GO" id="GO:0008270">
    <property type="term" value="F:zinc ion binding"/>
    <property type="evidence" value="ECO:0007669"/>
    <property type="project" value="UniProtKB-UniRule"/>
</dbReference>
<evidence type="ECO:0000256" key="3">
    <source>
        <dbReference type="ARBA" id="ARBA00022490"/>
    </source>
</evidence>
<feature type="binding site" evidence="13">
    <location>
        <position position="176"/>
    </location>
    <ligand>
        <name>Zn(2+)</name>
        <dbReference type="ChEBI" id="CHEBI:29105"/>
        <label>1</label>
    </ligand>
</feature>
<dbReference type="Gene3D" id="2.60.260.20">
    <property type="entry name" value="Urease metallochaperone UreE, N-terminal domain"/>
    <property type="match status" value="2"/>
</dbReference>
<keyword evidence="8 13" id="KW-0862">Zinc</keyword>
<dbReference type="CDD" id="cd06257">
    <property type="entry name" value="DnaJ"/>
    <property type="match status" value="1"/>
</dbReference>
<evidence type="ECO:0000256" key="6">
    <source>
        <dbReference type="ARBA" id="ARBA00022737"/>
    </source>
</evidence>
<comment type="domain">
    <text evidence="13">The J domain is necessary and sufficient to stimulate DnaK ATPase activity. Zinc center 1 plays an important role in the autonomous, DnaK-independent chaperone activity of DnaJ. Zinc center 2 is essential for interaction with DnaK and for DnaJ activity.</text>
</comment>
<dbReference type="SMART" id="SM00271">
    <property type="entry name" value="DnaJ"/>
    <property type="match status" value="1"/>
</dbReference>
<feature type="binding site" evidence="13">
    <location>
        <position position="173"/>
    </location>
    <ligand>
        <name>Zn(2+)</name>
        <dbReference type="ChEBI" id="CHEBI:29105"/>
        <label>1</label>
    </ligand>
</feature>
<feature type="binding site" evidence="13">
    <location>
        <position position="229"/>
    </location>
    <ligand>
        <name>Zn(2+)</name>
        <dbReference type="ChEBI" id="CHEBI:29105"/>
        <label>1</label>
    </ligand>
</feature>
<dbReference type="PANTHER" id="PTHR43096:SF48">
    <property type="entry name" value="CHAPERONE PROTEIN DNAJ"/>
    <property type="match status" value="1"/>
</dbReference>
<feature type="repeat" description="CXXCXGXG motif" evidence="13">
    <location>
        <begin position="212"/>
        <end position="219"/>
    </location>
</feature>
<feature type="binding site" evidence="13">
    <location>
        <position position="212"/>
    </location>
    <ligand>
        <name>Zn(2+)</name>
        <dbReference type="ChEBI" id="CHEBI:29105"/>
        <label>2</label>
    </ligand>
</feature>
<reference evidence="17 18" key="1">
    <citation type="submission" date="2018-06" db="EMBL/GenBank/DDBJ databases">
        <authorList>
            <consortium name="Pathogen Informatics"/>
            <person name="Doyle S."/>
        </authorList>
    </citation>
    <scope>NUCLEOTIDE SEQUENCE [LARGE SCALE GENOMIC DNA]</scope>
    <source>
        <strain evidence="17 18">NCTC10529</strain>
    </source>
</reference>
<keyword evidence="10 13" id="KW-0143">Chaperone</keyword>
<proteinExistence type="inferred from homology"/>
<dbReference type="InterPro" id="IPR018253">
    <property type="entry name" value="DnaJ_domain_CS"/>
</dbReference>
<dbReference type="InterPro" id="IPR001305">
    <property type="entry name" value="HSP_DnaJ_Cys-rich_dom"/>
</dbReference>
<dbReference type="NCBIfam" id="TIGR02349">
    <property type="entry name" value="DnaJ_bact"/>
    <property type="match status" value="1"/>
</dbReference>
<protein>
    <recommendedName>
        <fullName evidence="12 13">Chaperone protein DnaJ</fullName>
    </recommendedName>
</protein>
<dbReference type="CDD" id="cd10719">
    <property type="entry name" value="DnaJ_zf"/>
    <property type="match status" value="1"/>
</dbReference>
<organism evidence="17 18">
    <name type="scientific">Kingella kingae</name>
    <dbReference type="NCBI Taxonomy" id="504"/>
    <lineage>
        <taxon>Bacteria</taxon>
        <taxon>Pseudomonadati</taxon>
        <taxon>Pseudomonadota</taxon>
        <taxon>Betaproteobacteria</taxon>
        <taxon>Neisseriales</taxon>
        <taxon>Neisseriaceae</taxon>
        <taxon>Kingella</taxon>
    </lineage>
</organism>
<dbReference type="PROSITE" id="PS00636">
    <property type="entry name" value="DNAJ_1"/>
    <property type="match status" value="1"/>
</dbReference>
<evidence type="ECO:0000313" key="18">
    <source>
        <dbReference type="Proteomes" id="UP000248598"/>
    </source>
</evidence>
<dbReference type="FunFam" id="1.10.287.110:FF:000031">
    <property type="entry name" value="Molecular chaperone DnaJ"/>
    <property type="match status" value="1"/>
</dbReference>
<dbReference type="HAMAP" id="MF_01152">
    <property type="entry name" value="DnaJ"/>
    <property type="match status" value="1"/>
</dbReference>
<dbReference type="GO" id="GO:0005737">
    <property type="term" value="C:cytoplasm"/>
    <property type="evidence" value="ECO:0007669"/>
    <property type="project" value="UniProtKB-SubCell"/>
</dbReference>
<feature type="repeat" description="CXXCXGXG motif" evidence="13">
    <location>
        <begin position="226"/>
        <end position="233"/>
    </location>
</feature>
<dbReference type="PROSITE" id="PS51188">
    <property type="entry name" value="ZF_CR"/>
    <property type="match status" value="1"/>
</dbReference>
<dbReference type="Pfam" id="PF00684">
    <property type="entry name" value="DnaJ_CXXCXGXG"/>
    <property type="match status" value="1"/>
</dbReference>
<dbReference type="SUPFAM" id="SSF46565">
    <property type="entry name" value="Chaperone J-domain"/>
    <property type="match status" value="1"/>
</dbReference>
<evidence type="ECO:0000256" key="9">
    <source>
        <dbReference type="ARBA" id="ARBA00023016"/>
    </source>
</evidence>
<evidence type="ECO:0000256" key="4">
    <source>
        <dbReference type="ARBA" id="ARBA00022705"/>
    </source>
</evidence>
<evidence type="ECO:0000256" key="8">
    <source>
        <dbReference type="ARBA" id="ARBA00022833"/>
    </source>
</evidence>
<feature type="domain" description="CR-type" evidence="16">
    <location>
        <begin position="160"/>
        <end position="238"/>
    </location>
</feature>
<feature type="binding site" evidence="13">
    <location>
        <position position="226"/>
    </location>
    <ligand>
        <name>Zn(2+)</name>
        <dbReference type="ChEBI" id="CHEBI:29105"/>
        <label>1</label>
    </ligand>
</feature>
<evidence type="ECO:0000256" key="11">
    <source>
        <dbReference type="ARBA" id="ARBA00061004"/>
    </source>
</evidence>
<comment type="function">
    <text evidence="13">Participates actively in the response to hyperosmotic and heat shock by preventing the aggregation of stress-denatured proteins and by disaggregating proteins, also in an autonomous, DnaK-independent fashion. Unfolded proteins bind initially to DnaJ; upon interaction with the DnaJ-bound protein, DnaK hydrolyzes its bound ATP, resulting in the formation of a stable complex. GrpE releases ADP from DnaK; ATP binding to DnaK triggers the release of the substrate protein, thus completing the reaction cycle. Several rounds of ATP-dependent interactions between DnaJ, DnaK and GrpE are required for fully efficient folding. Also involved, together with DnaK and GrpE, in the DNA replication of plasmids through activation of initiation proteins.</text>
</comment>
<dbReference type="SUPFAM" id="SSF57938">
    <property type="entry name" value="DnaJ/Hsp40 cysteine-rich domain"/>
    <property type="match status" value="1"/>
</dbReference>
<dbReference type="InterPro" id="IPR036410">
    <property type="entry name" value="HSP_DnaJ_Cys-rich_dom_sf"/>
</dbReference>
<dbReference type="PANTHER" id="PTHR43096">
    <property type="entry name" value="DNAJ HOMOLOG 1, MITOCHONDRIAL-RELATED"/>
    <property type="match status" value="1"/>
</dbReference>
<evidence type="ECO:0000259" key="15">
    <source>
        <dbReference type="PROSITE" id="PS50076"/>
    </source>
</evidence>
<accession>A0AAX2J0R3</accession>
<dbReference type="Gene3D" id="1.10.287.110">
    <property type="entry name" value="DnaJ domain"/>
    <property type="match status" value="1"/>
</dbReference>
<dbReference type="GO" id="GO:0031072">
    <property type="term" value="F:heat shock protein binding"/>
    <property type="evidence" value="ECO:0007669"/>
    <property type="project" value="InterPro"/>
</dbReference>
<evidence type="ECO:0000256" key="5">
    <source>
        <dbReference type="ARBA" id="ARBA00022723"/>
    </source>
</evidence>
<dbReference type="FunFam" id="2.60.260.20:FF:000004">
    <property type="entry name" value="Molecular chaperone DnaJ"/>
    <property type="match status" value="1"/>
</dbReference>